<feature type="compositionally biased region" description="Basic and acidic residues" evidence="1">
    <location>
        <begin position="63"/>
        <end position="73"/>
    </location>
</feature>
<dbReference type="Proteomes" id="UP000294813">
    <property type="component" value="Unassembled WGS sequence"/>
</dbReference>
<protein>
    <recommendedName>
        <fullName evidence="6">Ferric reductase like protein</fullName>
    </recommendedName>
</protein>
<evidence type="ECO:0000256" key="1">
    <source>
        <dbReference type="SAM" id="MobiDB-lite"/>
    </source>
</evidence>
<feature type="compositionally biased region" description="Polar residues" evidence="1">
    <location>
        <begin position="46"/>
        <end position="62"/>
    </location>
</feature>
<feature type="transmembrane region" description="Helical" evidence="2">
    <location>
        <begin position="176"/>
        <end position="194"/>
    </location>
</feature>
<accession>A0A4R2RI38</accession>
<gene>
    <name evidence="4" type="ORF">EDD73_11921</name>
</gene>
<evidence type="ECO:0000313" key="5">
    <source>
        <dbReference type="Proteomes" id="UP000294813"/>
    </source>
</evidence>
<name>A0A4R2RI38_9FIRM</name>
<keyword evidence="5" id="KW-1185">Reference proteome</keyword>
<sequence length="195" mass="20808">MRRWGFDKLMALFLTFCLGIGSLAYAGGPAWADDDDDDDDYKEKQVTSQSYDGQGQVVQNGERSGELGKEGRPRNPVKGASKAIGLLSGALMAAAAVKWPLRLVGWKGYKPLWHKWIGGIAVIGAVAHGVMMYMAEGKLEPALIAGGLAGTTMVVGALAALLVPVKPESGKSWRKLHIGIFVFAGVLTIAHLLFE</sequence>
<feature type="chain" id="PRO_5039369938" description="Ferric reductase like protein" evidence="3">
    <location>
        <begin position="27"/>
        <end position="195"/>
    </location>
</feature>
<keyword evidence="3" id="KW-0732">Signal</keyword>
<keyword evidence="2" id="KW-1133">Transmembrane helix</keyword>
<proteinExistence type="predicted"/>
<feature type="signal peptide" evidence="3">
    <location>
        <begin position="1"/>
        <end position="26"/>
    </location>
</feature>
<feature type="transmembrane region" description="Helical" evidence="2">
    <location>
        <begin position="83"/>
        <end position="101"/>
    </location>
</feature>
<evidence type="ECO:0000256" key="3">
    <source>
        <dbReference type="SAM" id="SignalP"/>
    </source>
</evidence>
<comment type="caution">
    <text evidence="4">The sequence shown here is derived from an EMBL/GenBank/DDBJ whole genome shotgun (WGS) entry which is preliminary data.</text>
</comment>
<dbReference type="EMBL" id="SLXT01000019">
    <property type="protein sequence ID" value="TCP62673.1"/>
    <property type="molecule type" value="Genomic_DNA"/>
</dbReference>
<feature type="transmembrane region" description="Helical" evidence="2">
    <location>
        <begin position="141"/>
        <end position="164"/>
    </location>
</feature>
<reference evidence="4 5" key="1">
    <citation type="submission" date="2019-03" db="EMBL/GenBank/DDBJ databases">
        <title>Genomic Encyclopedia of Type Strains, Phase IV (KMG-IV): sequencing the most valuable type-strain genomes for metagenomic binning, comparative biology and taxonomic classification.</title>
        <authorList>
            <person name="Goeker M."/>
        </authorList>
    </citation>
    <scope>NUCLEOTIDE SEQUENCE [LARGE SCALE GENOMIC DNA]</scope>
    <source>
        <strain evidence="4 5">DSM 11170</strain>
    </source>
</reference>
<dbReference type="AlphaFoldDB" id="A0A4R2RI38"/>
<keyword evidence="2" id="KW-0472">Membrane</keyword>
<organism evidence="4 5">
    <name type="scientific">Heliophilum fasciatum</name>
    <dbReference type="NCBI Taxonomy" id="35700"/>
    <lineage>
        <taxon>Bacteria</taxon>
        <taxon>Bacillati</taxon>
        <taxon>Bacillota</taxon>
        <taxon>Clostridia</taxon>
        <taxon>Eubacteriales</taxon>
        <taxon>Heliobacteriaceae</taxon>
        <taxon>Heliophilum</taxon>
    </lineage>
</organism>
<evidence type="ECO:0000313" key="4">
    <source>
        <dbReference type="EMBL" id="TCP62673.1"/>
    </source>
</evidence>
<evidence type="ECO:0000256" key="2">
    <source>
        <dbReference type="SAM" id="Phobius"/>
    </source>
</evidence>
<dbReference type="RefSeq" id="WP_131919714.1">
    <property type="nucleotide sequence ID" value="NZ_JAOQNU010000018.1"/>
</dbReference>
<keyword evidence="2" id="KW-0812">Transmembrane</keyword>
<feature type="region of interest" description="Disordered" evidence="1">
    <location>
        <begin position="34"/>
        <end position="77"/>
    </location>
</feature>
<evidence type="ECO:0008006" key="6">
    <source>
        <dbReference type="Google" id="ProtNLM"/>
    </source>
</evidence>
<feature type="transmembrane region" description="Helical" evidence="2">
    <location>
        <begin position="113"/>
        <end position="135"/>
    </location>
</feature>